<dbReference type="InterPro" id="IPR052241">
    <property type="entry name" value="SLC66/Scramblase_ANY1"/>
</dbReference>
<comment type="caution">
    <text evidence="2">The sequence shown here is derived from an EMBL/GenBank/DDBJ whole genome shotgun (WGS) entry which is preliminary data.</text>
</comment>
<gene>
    <name evidence="2" type="ORF">DL762_004300</name>
</gene>
<dbReference type="PANTHER" id="PTHR14856:SF9">
    <property type="entry name" value="PQ-LOOP REPEAT-CONTAINING PROTEIN 1"/>
    <property type="match status" value="1"/>
</dbReference>
<evidence type="ECO:0000313" key="3">
    <source>
        <dbReference type="Proteomes" id="UP000294003"/>
    </source>
</evidence>
<dbReference type="Gene3D" id="1.20.1280.290">
    <property type="match status" value="1"/>
</dbReference>
<reference evidence="2 3" key="1">
    <citation type="submission" date="2018-06" db="EMBL/GenBank/DDBJ databases">
        <title>Complete Genomes of Monosporascus.</title>
        <authorList>
            <person name="Robinson A.J."/>
            <person name="Natvig D.O."/>
        </authorList>
    </citation>
    <scope>NUCLEOTIDE SEQUENCE [LARGE SCALE GENOMIC DNA]</scope>
    <source>
        <strain evidence="2 3">CBS 609.92</strain>
    </source>
</reference>
<name>A0ABY0H886_9PEZI</name>
<sequence>MGFFATLAGYAAPMFLIMSPIITYTDQAMSMHRLKSSAGFSLDIPLIMLVASICRVFYFPGARYDTALLIQSFCNILVQLVLLKVALDYRPSSTSKGGDAAIPFAGVQDGLSGVRRPYNFWRWRSPKPYAFPPRPVSLVMG</sequence>
<dbReference type="EMBL" id="QJNS01000101">
    <property type="protein sequence ID" value="RYO87370.1"/>
    <property type="molecule type" value="Genomic_DNA"/>
</dbReference>
<evidence type="ECO:0000256" key="1">
    <source>
        <dbReference type="SAM" id="Phobius"/>
    </source>
</evidence>
<dbReference type="Proteomes" id="UP000294003">
    <property type="component" value="Unassembled WGS sequence"/>
</dbReference>
<keyword evidence="1" id="KW-1133">Transmembrane helix</keyword>
<keyword evidence="1" id="KW-0472">Membrane</keyword>
<keyword evidence="1" id="KW-0812">Transmembrane</keyword>
<feature type="transmembrane region" description="Helical" evidence="1">
    <location>
        <begin position="37"/>
        <end position="60"/>
    </location>
</feature>
<keyword evidence="3" id="KW-1185">Reference proteome</keyword>
<evidence type="ECO:0008006" key="4">
    <source>
        <dbReference type="Google" id="ProtNLM"/>
    </source>
</evidence>
<evidence type="ECO:0000313" key="2">
    <source>
        <dbReference type="EMBL" id="RYO87370.1"/>
    </source>
</evidence>
<proteinExistence type="predicted"/>
<dbReference type="PANTHER" id="PTHR14856">
    <property type="entry name" value="PQ-LOOP REPEAT-CONTAINING PROTEIN 1-LIKE PROTEIN"/>
    <property type="match status" value="1"/>
</dbReference>
<organism evidence="2 3">
    <name type="scientific">Monosporascus cannonballus</name>
    <dbReference type="NCBI Taxonomy" id="155416"/>
    <lineage>
        <taxon>Eukaryota</taxon>
        <taxon>Fungi</taxon>
        <taxon>Dikarya</taxon>
        <taxon>Ascomycota</taxon>
        <taxon>Pezizomycotina</taxon>
        <taxon>Sordariomycetes</taxon>
        <taxon>Xylariomycetidae</taxon>
        <taxon>Xylariales</taxon>
        <taxon>Xylariales incertae sedis</taxon>
        <taxon>Monosporascus</taxon>
    </lineage>
</organism>
<protein>
    <recommendedName>
        <fullName evidence="4">PQ-loop repeat-containing protein 1</fullName>
    </recommendedName>
</protein>
<feature type="transmembrane region" description="Helical" evidence="1">
    <location>
        <begin position="6"/>
        <end position="25"/>
    </location>
</feature>
<accession>A0ABY0H886</accession>